<dbReference type="Pfam" id="PF19263">
    <property type="entry name" value="DUF5906"/>
    <property type="match status" value="1"/>
</dbReference>
<dbReference type="SMART" id="SM00943">
    <property type="entry name" value="Prim-Pol"/>
    <property type="match status" value="1"/>
</dbReference>
<dbReference type="PANTHER" id="PTHR35372:SF2">
    <property type="entry name" value="SF3 HELICASE DOMAIN-CONTAINING PROTEIN"/>
    <property type="match status" value="1"/>
</dbReference>
<dbReference type="Pfam" id="PF09250">
    <property type="entry name" value="Prim-Pol"/>
    <property type="match status" value="1"/>
</dbReference>
<name>A0ABW0MRG8_9BURK</name>
<dbReference type="SUPFAM" id="SSF52540">
    <property type="entry name" value="P-loop containing nucleoside triphosphate hydrolases"/>
    <property type="match status" value="1"/>
</dbReference>
<feature type="region of interest" description="Disordered" evidence="4">
    <location>
        <begin position="1"/>
        <end position="41"/>
    </location>
</feature>
<protein>
    <submittedName>
        <fullName evidence="6">Phage/plasmid primase, P4 family</fullName>
    </submittedName>
</protein>
<dbReference type="NCBIfam" id="TIGR01613">
    <property type="entry name" value="primase_Cterm"/>
    <property type="match status" value="1"/>
</dbReference>
<dbReference type="PROSITE" id="PS51206">
    <property type="entry name" value="SF3_HELICASE_1"/>
    <property type="match status" value="1"/>
</dbReference>
<dbReference type="InterPro" id="IPR014015">
    <property type="entry name" value="Helicase_SF3_DNA-vir"/>
</dbReference>
<dbReference type="Gene3D" id="3.40.50.300">
    <property type="entry name" value="P-loop containing nucleotide triphosphate hydrolases"/>
    <property type="match status" value="1"/>
</dbReference>
<dbReference type="SUPFAM" id="SSF56747">
    <property type="entry name" value="Prim-pol domain"/>
    <property type="match status" value="1"/>
</dbReference>
<gene>
    <name evidence="6" type="ORF">ACFPQ5_19840</name>
</gene>
<dbReference type="Proteomes" id="UP001596101">
    <property type="component" value="Unassembled WGS sequence"/>
</dbReference>
<keyword evidence="7" id="KW-1185">Reference proteome</keyword>
<dbReference type="EMBL" id="JBHSMR010000013">
    <property type="protein sequence ID" value="MFC5480459.1"/>
    <property type="molecule type" value="Genomic_DNA"/>
</dbReference>
<keyword evidence="3" id="KW-0067">ATP-binding</keyword>
<dbReference type="InterPro" id="IPR006500">
    <property type="entry name" value="Helicase_put_C_phage/plasmid"/>
</dbReference>
<comment type="caution">
    <text evidence="6">The sequence shown here is derived from an EMBL/GenBank/DDBJ whole genome shotgun (WGS) entry which is preliminary data.</text>
</comment>
<reference evidence="7" key="1">
    <citation type="journal article" date="2019" name="Int. J. Syst. Evol. Microbiol.">
        <title>The Global Catalogue of Microorganisms (GCM) 10K type strain sequencing project: providing services to taxonomists for standard genome sequencing and annotation.</title>
        <authorList>
            <consortium name="The Broad Institute Genomics Platform"/>
            <consortium name="The Broad Institute Genome Sequencing Center for Infectious Disease"/>
            <person name="Wu L."/>
            <person name="Ma J."/>
        </authorList>
    </citation>
    <scope>NUCLEOTIDE SEQUENCE [LARGE SCALE GENOMIC DNA]</scope>
    <source>
        <strain evidence="7">CCUG 43111</strain>
    </source>
</reference>
<dbReference type="PANTHER" id="PTHR35372">
    <property type="entry name" value="ATP BINDING PROTEIN-RELATED"/>
    <property type="match status" value="1"/>
</dbReference>
<dbReference type="InterPro" id="IPR027417">
    <property type="entry name" value="P-loop_NTPase"/>
</dbReference>
<dbReference type="InterPro" id="IPR045455">
    <property type="entry name" value="NrS-1_pol-like_helicase"/>
</dbReference>
<evidence type="ECO:0000259" key="5">
    <source>
        <dbReference type="PROSITE" id="PS51206"/>
    </source>
</evidence>
<dbReference type="Pfam" id="PF08708">
    <property type="entry name" value="PriCT_1"/>
    <property type="match status" value="1"/>
</dbReference>
<feature type="compositionally biased region" description="Polar residues" evidence="4">
    <location>
        <begin position="26"/>
        <end position="36"/>
    </location>
</feature>
<accession>A0ABW0MRG8</accession>
<evidence type="ECO:0000256" key="2">
    <source>
        <dbReference type="ARBA" id="ARBA00022801"/>
    </source>
</evidence>
<sequence>MNDQINPLAVTTPQHQDSTAPVAVNTPESHQGTSSDKTSEGAFDREAVLSACMHYVRSKKWPVFPLRSNRKDPAVHTGYKAASLSLEQIEEWWDKNPSCNVGIPTGGIARLLVIDTDEKNGVSGQESLAILEREYFPLPETLTASTANGGKHRYFLLPAGVTARNRTAVRPGIDVRCEGGYVVAPPSVVDGKSYSWIDDTQPIVEAPSWLLSVISASSQSTGKTKRESTDVFAQGSRNDQLFRFVMTQLRVGTPPDKMAEVAENANSSMCEPPLENDEVNQIVENALRIYADQLKVRLSDLGNSSKLAQLHGDKVRYVFDQKCWLLWNGAYWELAPEEKIVALARDVPRTLAAEAVKLPSGPMKTMLAKFAARSEALTKIRAMVELFKSEPDVGIATSMLDQHGFVLPVKNGTIDLRTGRFSEPDRNLLVTQIASVSYDPNAKAPRWEAFLSQIMDGDAALVGYLQRVLGYVLTASTEEHCLFFLYGYGANGKSTFLNLVLALLGALSTQAASETLMDKRSGGGTSSDLARLRGKRFVAMSESDDGRHLNEAQVKSLTGGDMVVARELYQSVIHFTPTHKIFLASNHMPVIKSTDHGIWRRIRLIPFKVTIKEQDRNPNLENELRQELPGILNWALAGCLEWQHSRMPLPKAVQEATSDYKNEMDIVGAWIAENCVVGACYYVTAADADKSFKTWCEENYNISFSKNRFGRMIRERGFEVGTKKGRIYKGLALNNGLHMHVKKSLNEETF</sequence>
<dbReference type="SMART" id="SM00942">
    <property type="entry name" value="PriCT_1"/>
    <property type="match status" value="1"/>
</dbReference>
<dbReference type="InterPro" id="IPR014818">
    <property type="entry name" value="Phage/plasmid_primase_P4_C"/>
</dbReference>
<proteinExistence type="predicted"/>
<evidence type="ECO:0000256" key="3">
    <source>
        <dbReference type="ARBA" id="ARBA00022840"/>
    </source>
</evidence>
<dbReference type="CDD" id="cd04859">
    <property type="entry name" value="Prim_Pol"/>
    <property type="match status" value="1"/>
</dbReference>
<feature type="domain" description="SF3 helicase" evidence="5">
    <location>
        <begin position="460"/>
        <end position="620"/>
    </location>
</feature>
<dbReference type="Pfam" id="PF08706">
    <property type="entry name" value="D5_N"/>
    <property type="match status" value="1"/>
</dbReference>
<evidence type="ECO:0000256" key="1">
    <source>
        <dbReference type="ARBA" id="ARBA00022741"/>
    </source>
</evidence>
<dbReference type="InterPro" id="IPR051620">
    <property type="entry name" value="ORF904-like_C"/>
</dbReference>
<dbReference type="RefSeq" id="WP_379759817.1">
    <property type="nucleotide sequence ID" value="NZ_JBHSMR010000013.1"/>
</dbReference>
<keyword evidence="1" id="KW-0547">Nucleotide-binding</keyword>
<evidence type="ECO:0000313" key="7">
    <source>
        <dbReference type="Proteomes" id="UP001596101"/>
    </source>
</evidence>
<feature type="compositionally biased region" description="Polar residues" evidence="4">
    <location>
        <begin position="1"/>
        <end position="19"/>
    </location>
</feature>
<organism evidence="6 7">
    <name type="scientific">Massilia suwonensis</name>
    <dbReference type="NCBI Taxonomy" id="648895"/>
    <lineage>
        <taxon>Bacteria</taxon>
        <taxon>Pseudomonadati</taxon>
        <taxon>Pseudomonadota</taxon>
        <taxon>Betaproteobacteria</taxon>
        <taxon>Burkholderiales</taxon>
        <taxon>Oxalobacteraceae</taxon>
        <taxon>Telluria group</taxon>
        <taxon>Massilia</taxon>
    </lineage>
</organism>
<evidence type="ECO:0000256" key="4">
    <source>
        <dbReference type="SAM" id="MobiDB-lite"/>
    </source>
</evidence>
<dbReference type="InterPro" id="IPR014820">
    <property type="entry name" value="PriCT_1"/>
</dbReference>
<dbReference type="SMART" id="SM00885">
    <property type="entry name" value="D5_N"/>
    <property type="match status" value="1"/>
</dbReference>
<dbReference type="InterPro" id="IPR015330">
    <property type="entry name" value="DNA_primase/pol_bifunc_N"/>
</dbReference>
<keyword evidence="2" id="KW-0378">Hydrolase</keyword>
<evidence type="ECO:0000313" key="6">
    <source>
        <dbReference type="EMBL" id="MFC5480459.1"/>
    </source>
</evidence>